<keyword evidence="10 11" id="KW-0998">Cell outer membrane</keyword>
<keyword evidence="7" id="KW-0406">Ion transport</keyword>
<evidence type="ECO:0000259" key="15">
    <source>
        <dbReference type="Pfam" id="PF07715"/>
    </source>
</evidence>
<dbReference type="PANTHER" id="PTHR32552:SF81">
    <property type="entry name" value="TONB-DEPENDENT OUTER MEMBRANE RECEPTOR"/>
    <property type="match status" value="1"/>
</dbReference>
<dbReference type="InterPro" id="IPR039426">
    <property type="entry name" value="TonB-dep_rcpt-like"/>
</dbReference>
<evidence type="ECO:0000256" key="10">
    <source>
        <dbReference type="ARBA" id="ARBA00023237"/>
    </source>
</evidence>
<keyword evidence="5 11" id="KW-0812">Transmembrane</keyword>
<dbReference type="EMBL" id="JFYZ01000035">
    <property type="protein sequence ID" value="EZP76596.1"/>
    <property type="molecule type" value="Genomic_DNA"/>
</dbReference>
<evidence type="ECO:0000256" key="2">
    <source>
        <dbReference type="ARBA" id="ARBA00022448"/>
    </source>
</evidence>
<evidence type="ECO:0000256" key="5">
    <source>
        <dbReference type="ARBA" id="ARBA00022692"/>
    </source>
</evidence>
<feature type="domain" description="TonB-dependent receptor-like beta-barrel" evidence="14">
    <location>
        <begin position="289"/>
        <end position="715"/>
    </location>
</feature>
<dbReference type="SUPFAM" id="SSF56935">
    <property type="entry name" value="Porins"/>
    <property type="match status" value="1"/>
</dbReference>
<dbReference type="GO" id="GO:0006826">
    <property type="term" value="P:iron ion transport"/>
    <property type="evidence" value="ECO:0007669"/>
    <property type="project" value="UniProtKB-KW"/>
</dbReference>
<dbReference type="PATRIC" id="fig|158500.4.peg.4551"/>
<keyword evidence="9 11" id="KW-0472">Membrane</keyword>
<reference evidence="16 17" key="1">
    <citation type="submission" date="2014-03" db="EMBL/GenBank/DDBJ databases">
        <title>Whole genome sequence of Novosphingobium resinovorum KF1.</title>
        <authorList>
            <person name="Gan H.M."/>
            <person name="Gan H.Y."/>
            <person name="Chew T.H."/>
            <person name="Savka M.A."/>
        </authorList>
    </citation>
    <scope>NUCLEOTIDE SEQUENCE [LARGE SCALE GENOMIC DNA]</scope>
    <source>
        <strain evidence="16 17">KF1</strain>
    </source>
</reference>
<evidence type="ECO:0000256" key="8">
    <source>
        <dbReference type="ARBA" id="ARBA00023077"/>
    </source>
</evidence>
<name>A0A031JP47_9SPHN</name>
<keyword evidence="3 11" id="KW-1134">Transmembrane beta strand</keyword>
<evidence type="ECO:0000256" key="3">
    <source>
        <dbReference type="ARBA" id="ARBA00022452"/>
    </source>
</evidence>
<accession>A0A031JP47</accession>
<dbReference type="eggNOG" id="COG4771">
    <property type="taxonomic scope" value="Bacteria"/>
</dbReference>
<evidence type="ECO:0000256" key="7">
    <source>
        <dbReference type="ARBA" id="ARBA00023065"/>
    </source>
</evidence>
<evidence type="ECO:0000256" key="4">
    <source>
        <dbReference type="ARBA" id="ARBA00022496"/>
    </source>
</evidence>
<dbReference type="PROSITE" id="PS52016">
    <property type="entry name" value="TONB_DEPENDENT_REC_3"/>
    <property type="match status" value="1"/>
</dbReference>
<comment type="caution">
    <text evidence="16">The sequence shown here is derived from an EMBL/GenBank/DDBJ whole genome shotgun (WGS) entry which is preliminary data.</text>
</comment>
<comment type="subcellular location">
    <subcellularLocation>
        <location evidence="1 11">Cell outer membrane</location>
        <topology evidence="1 11">Multi-pass membrane protein</topology>
    </subcellularLocation>
</comment>
<dbReference type="Proteomes" id="UP000024329">
    <property type="component" value="Unassembled WGS sequence"/>
</dbReference>
<dbReference type="AlphaFoldDB" id="A0A031JP47"/>
<keyword evidence="2 11" id="KW-0813">Transport</keyword>
<keyword evidence="16" id="KW-0675">Receptor</keyword>
<dbReference type="Pfam" id="PF07715">
    <property type="entry name" value="Plug"/>
    <property type="match status" value="1"/>
</dbReference>
<protein>
    <submittedName>
        <fullName evidence="16">TonB-dependent receptor, plug</fullName>
    </submittedName>
</protein>
<gene>
    <name evidence="16" type="ORF">BV97_04479</name>
</gene>
<feature type="domain" description="TonB-dependent receptor plug" evidence="15">
    <location>
        <begin position="66"/>
        <end position="170"/>
    </location>
</feature>
<evidence type="ECO:0000259" key="14">
    <source>
        <dbReference type="Pfam" id="PF00593"/>
    </source>
</evidence>
<evidence type="ECO:0000256" key="13">
    <source>
        <dbReference type="SAM" id="SignalP"/>
    </source>
</evidence>
<dbReference type="InterPro" id="IPR036942">
    <property type="entry name" value="Beta-barrel_TonB_sf"/>
</dbReference>
<dbReference type="GO" id="GO:0009279">
    <property type="term" value="C:cell outer membrane"/>
    <property type="evidence" value="ECO:0007669"/>
    <property type="project" value="UniProtKB-SubCell"/>
</dbReference>
<dbReference type="InterPro" id="IPR012910">
    <property type="entry name" value="Plug_dom"/>
</dbReference>
<evidence type="ECO:0000256" key="11">
    <source>
        <dbReference type="PROSITE-ProRule" id="PRU01360"/>
    </source>
</evidence>
<evidence type="ECO:0000313" key="17">
    <source>
        <dbReference type="Proteomes" id="UP000024329"/>
    </source>
</evidence>
<evidence type="ECO:0000256" key="1">
    <source>
        <dbReference type="ARBA" id="ARBA00004571"/>
    </source>
</evidence>
<dbReference type="CDD" id="cd01347">
    <property type="entry name" value="ligand_gated_channel"/>
    <property type="match status" value="1"/>
</dbReference>
<keyword evidence="8 12" id="KW-0798">TonB box</keyword>
<keyword evidence="13" id="KW-0732">Signal</keyword>
<evidence type="ECO:0000313" key="16">
    <source>
        <dbReference type="EMBL" id="EZP76596.1"/>
    </source>
</evidence>
<evidence type="ECO:0000256" key="12">
    <source>
        <dbReference type="RuleBase" id="RU003357"/>
    </source>
</evidence>
<proteinExistence type="inferred from homology"/>
<evidence type="ECO:0000256" key="9">
    <source>
        <dbReference type="ARBA" id="ARBA00023136"/>
    </source>
</evidence>
<feature type="signal peptide" evidence="13">
    <location>
        <begin position="1"/>
        <end position="39"/>
    </location>
</feature>
<dbReference type="PANTHER" id="PTHR32552">
    <property type="entry name" value="FERRICHROME IRON RECEPTOR-RELATED"/>
    <property type="match status" value="1"/>
</dbReference>
<dbReference type="Pfam" id="PF00593">
    <property type="entry name" value="TonB_dep_Rec_b-barrel"/>
    <property type="match status" value="1"/>
</dbReference>
<feature type="chain" id="PRO_5001556848" evidence="13">
    <location>
        <begin position="40"/>
        <end position="745"/>
    </location>
</feature>
<keyword evidence="4" id="KW-0410">Iron transport</keyword>
<dbReference type="InterPro" id="IPR000531">
    <property type="entry name" value="Beta-barrel_TonB"/>
</dbReference>
<dbReference type="Gene3D" id="2.40.170.20">
    <property type="entry name" value="TonB-dependent receptor, beta-barrel domain"/>
    <property type="match status" value="1"/>
</dbReference>
<keyword evidence="6" id="KW-0408">Iron</keyword>
<sequence length="745" mass="80391">MLAGAPIHFTMRVTMTKAALYLRGTFLATSLMFTLPASAQEAPAAADEQAGGDIIVTAQKRPELLSKAPLSISAATGDQLKSAGITDASNLATVIPTVRIDQANGLQVTIRGVSSADGTEKGDPSAAFMLNRVYVARPQMLSGAFYDIGRVEVLRGPQGTLYGRNATAGVVNIIANRPSTDKFAAAVNAEYGNYDTYRVDAMVNVPLSDRIAVRAAGAYNKHDSYLIAGTGVGDHKLGQDQDEYAGRLSLDAKFGSDDQGELYIVGDYTHQGGAGTQAVTMANFYGAATTTSPVYLHPSSSEARTVNYPVVSDPYQDNKIYGVTAEAKWDFGPVNLTYLGSYRIFDQDQRSTYVNYNANRYAEQYQYTKNKSNSQELRLATSGDGPLTAVAGLYYFKEKSDYADTVLHGYAGFPLYTFQQGPVEAESKAAFGQATYEVVKGLRLTGGLRYSHDQKSRLGATIYDRSSSVIGADTNVLSSINDAARTDSKLTWKAGAEYDVTPDILTYGTVSTGYKAGGFNDGCAAGSPGCTSPVVNLYYNPEELTAYEVGVKGKALNRMITFSLAGFYYDYTNMQLSSPGLIGLTTLNAGKATIKGIETQFTLIPTSQDRVDLSINYLDGHYTEYRPTTTVDFAGRPLDNSPNWVVTAGYTHTFPLGNGGDIAAHVDTMISDDYYVTYFGNGTQFRNPSYMKSNANIAYNAPDDAYYISAFIKNIENSVQFSGYGAGRVYVSQPRVYGVRAGMKF</sequence>
<organism evidence="16 17">
    <name type="scientific">Novosphingobium resinovorum</name>
    <dbReference type="NCBI Taxonomy" id="158500"/>
    <lineage>
        <taxon>Bacteria</taxon>
        <taxon>Pseudomonadati</taxon>
        <taxon>Pseudomonadota</taxon>
        <taxon>Alphaproteobacteria</taxon>
        <taxon>Sphingomonadales</taxon>
        <taxon>Sphingomonadaceae</taxon>
        <taxon>Novosphingobium</taxon>
    </lineage>
</organism>
<evidence type="ECO:0000256" key="6">
    <source>
        <dbReference type="ARBA" id="ARBA00023004"/>
    </source>
</evidence>
<comment type="similarity">
    <text evidence="11 12">Belongs to the TonB-dependent receptor family.</text>
</comment>